<evidence type="ECO:0000256" key="4">
    <source>
        <dbReference type="SAM" id="Phobius"/>
    </source>
</evidence>
<dbReference type="PANTHER" id="PTHR45586">
    <property type="entry name" value="TPR REPEAT-CONTAINING PROTEIN PA4667"/>
    <property type="match status" value="1"/>
</dbReference>
<dbReference type="PROSITE" id="PS50005">
    <property type="entry name" value="TPR"/>
    <property type="match status" value="1"/>
</dbReference>
<keyword evidence="2 3" id="KW-0802">TPR repeat</keyword>
<dbReference type="RefSeq" id="WP_200350430.1">
    <property type="nucleotide sequence ID" value="NZ_BAABHZ010000012.1"/>
</dbReference>
<dbReference type="Proteomes" id="UP000600139">
    <property type="component" value="Unassembled WGS sequence"/>
</dbReference>
<dbReference type="Pfam" id="PF13432">
    <property type="entry name" value="TPR_16"/>
    <property type="match status" value="1"/>
</dbReference>
<keyword evidence="6" id="KW-1185">Reference proteome</keyword>
<feature type="transmembrane region" description="Helical" evidence="4">
    <location>
        <begin position="267"/>
        <end position="289"/>
    </location>
</feature>
<dbReference type="PANTHER" id="PTHR45586:SF1">
    <property type="entry name" value="LIPOPOLYSACCHARIDE ASSEMBLY PROTEIN B"/>
    <property type="match status" value="1"/>
</dbReference>
<evidence type="ECO:0000256" key="1">
    <source>
        <dbReference type="ARBA" id="ARBA00022737"/>
    </source>
</evidence>
<protein>
    <submittedName>
        <fullName evidence="5">Tetratricopeptide repeat protein</fullName>
    </submittedName>
</protein>
<dbReference type="SUPFAM" id="SSF48452">
    <property type="entry name" value="TPR-like"/>
    <property type="match status" value="1"/>
</dbReference>
<dbReference type="EMBL" id="JAENIK010000008">
    <property type="protein sequence ID" value="MBK1815470.1"/>
    <property type="molecule type" value="Genomic_DNA"/>
</dbReference>
<dbReference type="Gene3D" id="1.25.40.10">
    <property type="entry name" value="Tetratricopeptide repeat domain"/>
    <property type="match status" value="1"/>
</dbReference>
<keyword evidence="1" id="KW-0677">Repeat</keyword>
<evidence type="ECO:0000256" key="3">
    <source>
        <dbReference type="PROSITE-ProRule" id="PRU00339"/>
    </source>
</evidence>
<feature type="transmembrane region" description="Helical" evidence="4">
    <location>
        <begin position="310"/>
        <end position="329"/>
    </location>
</feature>
<evidence type="ECO:0000256" key="2">
    <source>
        <dbReference type="ARBA" id="ARBA00022803"/>
    </source>
</evidence>
<feature type="transmembrane region" description="Helical" evidence="4">
    <location>
        <begin position="237"/>
        <end position="255"/>
    </location>
</feature>
<dbReference type="InterPro" id="IPR019734">
    <property type="entry name" value="TPR_rpt"/>
</dbReference>
<organism evidence="5 6">
    <name type="scientific">Luteolibacter yonseiensis</name>
    <dbReference type="NCBI Taxonomy" id="1144680"/>
    <lineage>
        <taxon>Bacteria</taxon>
        <taxon>Pseudomonadati</taxon>
        <taxon>Verrucomicrobiota</taxon>
        <taxon>Verrucomicrobiia</taxon>
        <taxon>Verrucomicrobiales</taxon>
        <taxon>Verrucomicrobiaceae</taxon>
        <taxon>Luteolibacter</taxon>
    </lineage>
</organism>
<keyword evidence="4" id="KW-0812">Transmembrane</keyword>
<reference evidence="5" key="1">
    <citation type="submission" date="2021-01" db="EMBL/GenBank/DDBJ databases">
        <title>Modified the classification status of verrucomicrobia.</title>
        <authorList>
            <person name="Feng X."/>
        </authorList>
    </citation>
    <scope>NUCLEOTIDE SEQUENCE</scope>
    <source>
        <strain evidence="5">JCM 18052</strain>
    </source>
</reference>
<feature type="transmembrane region" description="Helical" evidence="4">
    <location>
        <begin position="426"/>
        <end position="443"/>
    </location>
</feature>
<feature type="transmembrane region" description="Helical" evidence="4">
    <location>
        <begin position="366"/>
        <end position="387"/>
    </location>
</feature>
<name>A0A934R570_9BACT</name>
<gene>
    <name evidence="5" type="ORF">JIN84_07585</name>
</gene>
<comment type="caution">
    <text evidence="5">The sequence shown here is derived from an EMBL/GenBank/DDBJ whole genome shotgun (WGS) entry which is preliminary data.</text>
</comment>
<evidence type="ECO:0000313" key="6">
    <source>
        <dbReference type="Proteomes" id="UP000600139"/>
    </source>
</evidence>
<feature type="repeat" description="TPR" evidence="3">
    <location>
        <begin position="171"/>
        <end position="204"/>
    </location>
</feature>
<proteinExistence type="predicted"/>
<keyword evidence="4" id="KW-0472">Membrane</keyword>
<accession>A0A934R570</accession>
<dbReference type="InterPro" id="IPR011990">
    <property type="entry name" value="TPR-like_helical_dom_sf"/>
</dbReference>
<keyword evidence="4" id="KW-1133">Transmembrane helix</keyword>
<dbReference type="InterPro" id="IPR051012">
    <property type="entry name" value="CellSynth/LPSAsmb/PSIAsmb"/>
</dbReference>
<evidence type="ECO:0000313" key="5">
    <source>
        <dbReference type="EMBL" id="MBK1815470.1"/>
    </source>
</evidence>
<sequence length="459" mass="51105">MSTETVHFTFLIRRGRFAEAEPILRSLLAKEPDDVELHLHLSKLLCRLDRPKEAQEAARRAIGLAPEWSYPHEILAEALLASTNLKEAEQSVDAAMALGGDDADLRALLTRIYLDRDRWETALEHAGKGLAMDPDHDVCRFFRTIALGKLGRHEEAEDSALALLSDDPEDSANHSARGWILLERDSVPEARMHFQEALRIDPDNEDARTGLAQSLQRGNPVLGALLRLLISLSRLSILKIVVFGVLLGVILPNFLMSRSNPEAVRLIGRMIGTAFMLFICLAMVARPMFDGILVLSREGREALGPHEMKGVRWSVIPLFIGFVCLGLWISNGGRSLPFAGMGWFAVSTLLHEGFSIRHPWVRRRVLALAIVASVLAAWFLIGPPILLTPLALELVDSLKKSGDPEQAKAVLAEVAHRMERLLSMKNWFFVYPALALYFLASYSDDITQALIRRAPDEPE</sequence>
<dbReference type="Pfam" id="PF14559">
    <property type="entry name" value="TPR_19"/>
    <property type="match status" value="1"/>
</dbReference>
<dbReference type="AlphaFoldDB" id="A0A934R570"/>
<dbReference type="SMART" id="SM00028">
    <property type="entry name" value="TPR"/>
    <property type="match status" value="4"/>
</dbReference>